<reference evidence="2" key="1">
    <citation type="journal article" date="2020" name="Phytopathology">
        <title>Genome sequence of the chestnut blight fungus Cryphonectria parasitica EP155: A fundamental resource for an archetypical invasive plant pathogen.</title>
        <authorList>
            <person name="Crouch J.A."/>
            <person name="Dawe A."/>
            <person name="Aerts A."/>
            <person name="Barry K."/>
            <person name="Churchill A.C.L."/>
            <person name="Grimwood J."/>
            <person name="Hillman B."/>
            <person name="Milgroom M.G."/>
            <person name="Pangilinan J."/>
            <person name="Smith M."/>
            <person name="Salamov A."/>
            <person name="Schmutz J."/>
            <person name="Yadav J."/>
            <person name="Grigoriev I.V."/>
            <person name="Nuss D."/>
        </authorList>
    </citation>
    <scope>NUCLEOTIDE SEQUENCE</scope>
    <source>
        <strain evidence="2">EP155</strain>
    </source>
</reference>
<dbReference type="RefSeq" id="XP_040778290.1">
    <property type="nucleotide sequence ID" value="XM_040920327.1"/>
</dbReference>
<protein>
    <submittedName>
        <fullName evidence="2">Uncharacterized protein</fullName>
    </submittedName>
</protein>
<sequence>MHRAHDQFRAIPELEELSQSVIEMTQLILEEMAQNLAMLPCGGSHGQGKLLPEPKSTSRADIYLAALDRRIDQLVKHLAVLPDSNINLSMLHELETHVQETMDEIWALRNDAWQVVMKQVRNHLAKNGEFRAIVEENKVLFLQTPPKEVIELIIMAGNSNDAEVLRASVDKRKQRRIQGIRMVTKRFDEDPDFRKLLLHGPGGMDLTARIKLLPDMLDRQTEEGDRFITEVLFMLQWHFSKQKEMDSNSQPIDRAARQDNPQG</sequence>
<dbReference type="EMBL" id="MU032346">
    <property type="protein sequence ID" value="KAF3767329.1"/>
    <property type="molecule type" value="Genomic_DNA"/>
</dbReference>
<accession>A0A9P5CQA9</accession>
<dbReference type="Proteomes" id="UP000803844">
    <property type="component" value="Unassembled WGS sequence"/>
</dbReference>
<evidence type="ECO:0000256" key="1">
    <source>
        <dbReference type="SAM" id="MobiDB-lite"/>
    </source>
</evidence>
<proteinExistence type="predicted"/>
<gene>
    <name evidence="2" type="ORF">M406DRAFT_328413</name>
</gene>
<dbReference type="AlphaFoldDB" id="A0A9P5CQA9"/>
<comment type="caution">
    <text evidence="2">The sequence shown here is derived from an EMBL/GenBank/DDBJ whole genome shotgun (WGS) entry which is preliminary data.</text>
</comment>
<dbReference type="GeneID" id="63837456"/>
<keyword evidence="3" id="KW-1185">Reference proteome</keyword>
<evidence type="ECO:0000313" key="3">
    <source>
        <dbReference type="Proteomes" id="UP000803844"/>
    </source>
</evidence>
<name>A0A9P5CQA9_CRYP1</name>
<organism evidence="2 3">
    <name type="scientific">Cryphonectria parasitica (strain ATCC 38755 / EP155)</name>
    <dbReference type="NCBI Taxonomy" id="660469"/>
    <lineage>
        <taxon>Eukaryota</taxon>
        <taxon>Fungi</taxon>
        <taxon>Dikarya</taxon>
        <taxon>Ascomycota</taxon>
        <taxon>Pezizomycotina</taxon>
        <taxon>Sordariomycetes</taxon>
        <taxon>Sordariomycetidae</taxon>
        <taxon>Diaporthales</taxon>
        <taxon>Cryphonectriaceae</taxon>
        <taxon>Cryphonectria-Endothia species complex</taxon>
        <taxon>Cryphonectria</taxon>
    </lineage>
</organism>
<evidence type="ECO:0000313" key="2">
    <source>
        <dbReference type="EMBL" id="KAF3767329.1"/>
    </source>
</evidence>
<feature type="region of interest" description="Disordered" evidence="1">
    <location>
        <begin position="244"/>
        <end position="263"/>
    </location>
</feature>